<evidence type="ECO:0000313" key="2">
    <source>
        <dbReference type="EMBL" id="GLX78728.1"/>
    </source>
</evidence>
<gene>
    <name evidence="2" type="ORF">tinsulaeT_20680</name>
</gene>
<name>A0ABQ6GRZ0_9GAMM</name>
<evidence type="ECO:0000256" key="1">
    <source>
        <dbReference type="SAM" id="SignalP"/>
    </source>
</evidence>
<comment type="caution">
    <text evidence="2">The sequence shown here is derived from an EMBL/GenBank/DDBJ whole genome shotgun (WGS) entry which is preliminary data.</text>
</comment>
<keyword evidence="1" id="KW-0732">Signal</keyword>
<accession>A0ABQ6GRZ0</accession>
<proteinExistence type="predicted"/>
<reference evidence="2 3" key="1">
    <citation type="submission" date="2023-03" db="EMBL/GenBank/DDBJ databases">
        <title>Draft genome sequence of Thalassotalea insulae KCTC 62186T.</title>
        <authorList>
            <person name="Sawabe T."/>
        </authorList>
    </citation>
    <scope>NUCLEOTIDE SEQUENCE [LARGE SCALE GENOMIC DNA]</scope>
    <source>
        <strain evidence="2 3">KCTC 62186</strain>
    </source>
</reference>
<organism evidence="2 3">
    <name type="scientific">Thalassotalea insulae</name>
    <dbReference type="NCBI Taxonomy" id="2056778"/>
    <lineage>
        <taxon>Bacteria</taxon>
        <taxon>Pseudomonadati</taxon>
        <taxon>Pseudomonadota</taxon>
        <taxon>Gammaproteobacteria</taxon>
        <taxon>Alteromonadales</taxon>
        <taxon>Colwelliaceae</taxon>
        <taxon>Thalassotalea</taxon>
    </lineage>
</organism>
<feature type="signal peptide" evidence="1">
    <location>
        <begin position="1"/>
        <end position="19"/>
    </location>
</feature>
<protein>
    <submittedName>
        <fullName evidence="2">Uncharacterized protein</fullName>
    </submittedName>
</protein>
<dbReference type="Proteomes" id="UP001157186">
    <property type="component" value="Unassembled WGS sequence"/>
</dbReference>
<feature type="chain" id="PRO_5045161148" evidence="1">
    <location>
        <begin position="20"/>
        <end position="98"/>
    </location>
</feature>
<dbReference type="EMBL" id="BSST01000001">
    <property type="protein sequence ID" value="GLX78728.1"/>
    <property type="molecule type" value="Genomic_DNA"/>
</dbReference>
<keyword evidence="3" id="KW-1185">Reference proteome</keyword>
<evidence type="ECO:0000313" key="3">
    <source>
        <dbReference type="Proteomes" id="UP001157186"/>
    </source>
</evidence>
<sequence length="98" mass="11250">MFRKILLVMCILWGGQVNADALVNYLNIENSTVIFSLAKPKTLSLEQTINIHDNSLDVTGVLNDQWLIVESINTEKDIISLMLDKQYKPFKDEIERLI</sequence>
<dbReference type="RefSeq" id="WP_284244600.1">
    <property type="nucleotide sequence ID" value="NZ_BSST01000001.1"/>
</dbReference>